<comment type="caution">
    <text evidence="1">The sequence shown here is derived from an EMBL/GenBank/DDBJ whole genome shotgun (WGS) entry which is preliminary data.</text>
</comment>
<protein>
    <submittedName>
        <fullName evidence="1">Uncharacterized protein</fullName>
    </submittedName>
</protein>
<proteinExistence type="predicted"/>
<evidence type="ECO:0000313" key="1">
    <source>
        <dbReference type="EMBL" id="TEB22196.1"/>
    </source>
</evidence>
<evidence type="ECO:0000313" key="2">
    <source>
        <dbReference type="Proteomes" id="UP000298030"/>
    </source>
</evidence>
<dbReference type="EMBL" id="QPFP01000095">
    <property type="protein sequence ID" value="TEB22196.1"/>
    <property type="molecule type" value="Genomic_DNA"/>
</dbReference>
<dbReference type="AlphaFoldDB" id="A0A4Y7SJZ8"/>
<dbReference type="Proteomes" id="UP000298030">
    <property type="component" value="Unassembled WGS sequence"/>
</dbReference>
<reference evidence="1 2" key="1">
    <citation type="journal article" date="2019" name="Nat. Ecol. Evol.">
        <title>Megaphylogeny resolves global patterns of mushroom evolution.</title>
        <authorList>
            <person name="Varga T."/>
            <person name="Krizsan K."/>
            <person name="Foldi C."/>
            <person name="Dima B."/>
            <person name="Sanchez-Garcia M."/>
            <person name="Sanchez-Ramirez S."/>
            <person name="Szollosi G.J."/>
            <person name="Szarkandi J.G."/>
            <person name="Papp V."/>
            <person name="Albert L."/>
            <person name="Andreopoulos W."/>
            <person name="Angelini C."/>
            <person name="Antonin V."/>
            <person name="Barry K.W."/>
            <person name="Bougher N.L."/>
            <person name="Buchanan P."/>
            <person name="Buyck B."/>
            <person name="Bense V."/>
            <person name="Catcheside P."/>
            <person name="Chovatia M."/>
            <person name="Cooper J."/>
            <person name="Damon W."/>
            <person name="Desjardin D."/>
            <person name="Finy P."/>
            <person name="Geml J."/>
            <person name="Haridas S."/>
            <person name="Hughes K."/>
            <person name="Justo A."/>
            <person name="Karasinski D."/>
            <person name="Kautmanova I."/>
            <person name="Kiss B."/>
            <person name="Kocsube S."/>
            <person name="Kotiranta H."/>
            <person name="LaButti K.M."/>
            <person name="Lechner B.E."/>
            <person name="Liimatainen K."/>
            <person name="Lipzen A."/>
            <person name="Lukacs Z."/>
            <person name="Mihaltcheva S."/>
            <person name="Morgado L.N."/>
            <person name="Niskanen T."/>
            <person name="Noordeloos M.E."/>
            <person name="Ohm R.A."/>
            <person name="Ortiz-Santana B."/>
            <person name="Ovrebo C."/>
            <person name="Racz N."/>
            <person name="Riley R."/>
            <person name="Savchenko A."/>
            <person name="Shiryaev A."/>
            <person name="Soop K."/>
            <person name="Spirin V."/>
            <person name="Szebenyi C."/>
            <person name="Tomsovsky M."/>
            <person name="Tulloss R.E."/>
            <person name="Uehling J."/>
            <person name="Grigoriev I.V."/>
            <person name="Vagvolgyi C."/>
            <person name="Papp T."/>
            <person name="Martin F.M."/>
            <person name="Miettinen O."/>
            <person name="Hibbett D.S."/>
            <person name="Nagy L.G."/>
        </authorList>
    </citation>
    <scope>NUCLEOTIDE SEQUENCE [LARGE SCALE GENOMIC DNA]</scope>
    <source>
        <strain evidence="1 2">FP101781</strain>
    </source>
</reference>
<accession>A0A4Y7SJZ8</accession>
<dbReference type="OrthoDB" id="3101759at2759"/>
<keyword evidence="2" id="KW-1185">Reference proteome</keyword>
<organism evidence="1 2">
    <name type="scientific">Coprinellus micaceus</name>
    <name type="common">Glistening ink-cap mushroom</name>
    <name type="synonym">Coprinus micaceus</name>
    <dbReference type="NCBI Taxonomy" id="71717"/>
    <lineage>
        <taxon>Eukaryota</taxon>
        <taxon>Fungi</taxon>
        <taxon>Dikarya</taxon>
        <taxon>Basidiomycota</taxon>
        <taxon>Agaricomycotina</taxon>
        <taxon>Agaricomycetes</taxon>
        <taxon>Agaricomycetidae</taxon>
        <taxon>Agaricales</taxon>
        <taxon>Agaricineae</taxon>
        <taxon>Psathyrellaceae</taxon>
        <taxon>Coprinellus</taxon>
    </lineage>
</organism>
<sequence length="259" mass="28945">MGHDLLSICAHWAGHQLAHKANHWESERSRSGTSSETSAIYQTAMEYFDDPSVIDIIDLSFVYQQGSSFGGALTDFDEDILVVIRSSSAGIEVSIIPTYSDLTSTLRSCLRWGGKAATTGSWSFPSPQDAISEHIDYHLTPYSQRSFFSFGKPSYTGFVAARLITEMGWLRGRFDAVFEKVAGTFSQYRFTRFQGSGVVGKAPWVALRCENIRVKYWSLKNATIRLACEFHYLPSEISGFTDDGGLLGRKVWTSGLWRD</sequence>
<gene>
    <name evidence="1" type="ORF">FA13DRAFT_1921020</name>
</gene>
<name>A0A4Y7SJZ8_COPMI</name>